<keyword evidence="2" id="KW-0732">Signal</keyword>
<evidence type="ECO:0000313" key="4">
    <source>
        <dbReference type="Proteomes" id="UP001207918"/>
    </source>
</evidence>
<feature type="chain" id="PRO_5045174440" evidence="2">
    <location>
        <begin position="21"/>
        <end position="196"/>
    </location>
</feature>
<name>A0ABT3PQA6_9BACT</name>
<feature type="signal peptide" evidence="2">
    <location>
        <begin position="1"/>
        <end position="20"/>
    </location>
</feature>
<keyword evidence="4" id="KW-1185">Reference proteome</keyword>
<evidence type="ECO:0000313" key="3">
    <source>
        <dbReference type="EMBL" id="MCW9708040.1"/>
    </source>
</evidence>
<organism evidence="3 4">
    <name type="scientific">Fodinibius salsisoli</name>
    <dbReference type="NCBI Taxonomy" id="2820877"/>
    <lineage>
        <taxon>Bacteria</taxon>
        <taxon>Pseudomonadati</taxon>
        <taxon>Balneolota</taxon>
        <taxon>Balneolia</taxon>
        <taxon>Balneolales</taxon>
        <taxon>Balneolaceae</taxon>
        <taxon>Fodinibius</taxon>
    </lineage>
</organism>
<gene>
    <name evidence="3" type="ORF">J6I44_14330</name>
</gene>
<accession>A0ABT3PQA6</accession>
<reference evidence="3 4" key="1">
    <citation type="submission" date="2021-03" db="EMBL/GenBank/DDBJ databases">
        <title>Aliifodinibius sp. nov., a new bacterium isolated from saline soil.</title>
        <authorList>
            <person name="Galisteo C."/>
            <person name="De La Haba R."/>
            <person name="Sanchez-Porro C."/>
            <person name="Ventosa A."/>
        </authorList>
    </citation>
    <scope>NUCLEOTIDE SEQUENCE [LARGE SCALE GENOMIC DNA]</scope>
    <source>
        <strain evidence="3 4">1BSP15-2V2</strain>
    </source>
</reference>
<dbReference type="EMBL" id="JAGGJA010000009">
    <property type="protein sequence ID" value="MCW9708040.1"/>
    <property type="molecule type" value="Genomic_DNA"/>
</dbReference>
<dbReference type="Proteomes" id="UP001207918">
    <property type="component" value="Unassembled WGS sequence"/>
</dbReference>
<dbReference type="RefSeq" id="WP_265766826.1">
    <property type="nucleotide sequence ID" value="NZ_JAGGJA010000009.1"/>
</dbReference>
<comment type="caution">
    <text evidence="3">The sequence shown here is derived from an EMBL/GenBank/DDBJ whole genome shotgun (WGS) entry which is preliminary data.</text>
</comment>
<evidence type="ECO:0000256" key="2">
    <source>
        <dbReference type="SAM" id="SignalP"/>
    </source>
</evidence>
<protein>
    <submittedName>
        <fullName evidence="3">Uncharacterized protein</fullName>
    </submittedName>
</protein>
<proteinExistence type="predicted"/>
<evidence type="ECO:0000256" key="1">
    <source>
        <dbReference type="SAM" id="MobiDB-lite"/>
    </source>
</evidence>
<sequence>MKHGLKVGIAILLFAVPVQAQEQMSHMDMDKDAKIESAMSAAPLSIAQDATIRDWPANPGEEMPLLKEGSNEFTCLPNMPDTPGNDPMCLDEPWMQWAEAWMNKEDVNITQIGFGYMLQGGTPESNTDPYAEGPTEDNEWMTDPVPHLMIIVPDPEMLEGLPETPDSGGPWVMWRDTPYVHIMAPMPKHNPTTMTQ</sequence>
<feature type="region of interest" description="Disordered" evidence="1">
    <location>
        <begin position="120"/>
        <end position="141"/>
    </location>
</feature>